<evidence type="ECO:0000313" key="1">
    <source>
        <dbReference type="EMBL" id="CAG8803722.1"/>
    </source>
</evidence>
<dbReference type="AlphaFoldDB" id="A0A9N9JZU2"/>
<accession>A0A9N9JZU2</accession>
<comment type="caution">
    <text evidence="1">The sequence shown here is derived from an EMBL/GenBank/DDBJ whole genome shotgun (WGS) entry which is preliminary data.</text>
</comment>
<sequence>EKVQCLFKGCNMVYLWKGLTSNLINYLRDIYYVTKKLLANKSVKKVQQTIQQ</sequence>
<gene>
    <name evidence="1" type="ORF">RFULGI_LOCUS18004</name>
</gene>
<dbReference type="Proteomes" id="UP000789396">
    <property type="component" value="Unassembled WGS sequence"/>
</dbReference>
<feature type="non-terminal residue" evidence="1">
    <location>
        <position position="52"/>
    </location>
</feature>
<reference evidence="1" key="1">
    <citation type="submission" date="2021-06" db="EMBL/GenBank/DDBJ databases">
        <authorList>
            <person name="Kallberg Y."/>
            <person name="Tangrot J."/>
            <person name="Rosling A."/>
        </authorList>
    </citation>
    <scope>NUCLEOTIDE SEQUENCE</scope>
    <source>
        <strain evidence="1">IN212</strain>
    </source>
</reference>
<feature type="non-terminal residue" evidence="1">
    <location>
        <position position="1"/>
    </location>
</feature>
<evidence type="ECO:0000313" key="2">
    <source>
        <dbReference type="Proteomes" id="UP000789396"/>
    </source>
</evidence>
<protein>
    <submittedName>
        <fullName evidence="1">18981_t:CDS:1</fullName>
    </submittedName>
</protein>
<organism evidence="1 2">
    <name type="scientific">Racocetra fulgida</name>
    <dbReference type="NCBI Taxonomy" id="60492"/>
    <lineage>
        <taxon>Eukaryota</taxon>
        <taxon>Fungi</taxon>
        <taxon>Fungi incertae sedis</taxon>
        <taxon>Mucoromycota</taxon>
        <taxon>Glomeromycotina</taxon>
        <taxon>Glomeromycetes</taxon>
        <taxon>Diversisporales</taxon>
        <taxon>Gigasporaceae</taxon>
        <taxon>Racocetra</taxon>
    </lineage>
</organism>
<proteinExistence type="predicted"/>
<keyword evidence="2" id="KW-1185">Reference proteome</keyword>
<dbReference type="EMBL" id="CAJVPZ010075226">
    <property type="protein sequence ID" value="CAG8803722.1"/>
    <property type="molecule type" value="Genomic_DNA"/>
</dbReference>
<name>A0A9N9JZU2_9GLOM</name>